<evidence type="ECO:0000313" key="2">
    <source>
        <dbReference type="EMBL" id="THW88132.1"/>
    </source>
</evidence>
<dbReference type="AlphaFoldDB" id="A0A4S9B5P1"/>
<sequence>MNVSHTQHLCVQRADKVDMNLLMAGSARTYRITDAVLKIVDIADELPLLEHNIKAMRIEASVYTILGKHPRIAETLYIGGQKELILLKYYRHGNLKDHIAKQPNITSTERKRWARQMIEGVAEIHRNGIRHSDIRLDQWLLDDDYNARLCDFNGSDFDTNERLGLEGIVSDRLENPSHFMPRDPMEDSTVLSDLFALGSTLYELDTGKEPFAGMFDEEHEEEITALFKAGNYPEVSVLSFGALILGCWKGEYETALDLLRAGEKSCGL</sequence>
<dbReference type="PANTHER" id="PTHR44167:SF24">
    <property type="entry name" value="SERINE_THREONINE-PROTEIN KINASE CHK2"/>
    <property type="match status" value="1"/>
</dbReference>
<accession>A0A4S9B5P1</accession>
<dbReference type="GO" id="GO:0005524">
    <property type="term" value="F:ATP binding"/>
    <property type="evidence" value="ECO:0007669"/>
    <property type="project" value="InterPro"/>
</dbReference>
<dbReference type="SUPFAM" id="SSF56112">
    <property type="entry name" value="Protein kinase-like (PK-like)"/>
    <property type="match status" value="1"/>
</dbReference>
<comment type="caution">
    <text evidence="2">The sequence shown here is derived from an EMBL/GenBank/DDBJ whole genome shotgun (WGS) entry which is preliminary data.</text>
</comment>
<reference evidence="2 3" key="1">
    <citation type="submission" date="2018-10" db="EMBL/GenBank/DDBJ databases">
        <title>Fifty Aureobasidium pullulans genomes reveal a recombining polyextremotolerant generalist.</title>
        <authorList>
            <person name="Gostincar C."/>
            <person name="Turk M."/>
            <person name="Zajc J."/>
            <person name="Gunde-Cimerman N."/>
        </authorList>
    </citation>
    <scope>NUCLEOTIDE SEQUENCE [LARGE SCALE GENOMIC DNA]</scope>
    <source>
        <strain evidence="2 3">EXF-10507</strain>
    </source>
</reference>
<dbReference type="EMBL" id="QZAR01000109">
    <property type="protein sequence ID" value="THW88132.1"/>
    <property type="molecule type" value="Genomic_DNA"/>
</dbReference>
<organism evidence="2 3">
    <name type="scientific">Aureobasidium pullulans</name>
    <name type="common">Black yeast</name>
    <name type="synonym">Pullularia pullulans</name>
    <dbReference type="NCBI Taxonomy" id="5580"/>
    <lineage>
        <taxon>Eukaryota</taxon>
        <taxon>Fungi</taxon>
        <taxon>Dikarya</taxon>
        <taxon>Ascomycota</taxon>
        <taxon>Pezizomycotina</taxon>
        <taxon>Dothideomycetes</taxon>
        <taxon>Dothideomycetidae</taxon>
        <taxon>Dothideales</taxon>
        <taxon>Saccotheciaceae</taxon>
        <taxon>Aureobasidium</taxon>
    </lineage>
</organism>
<keyword evidence="2" id="KW-0418">Kinase</keyword>
<proteinExistence type="predicted"/>
<protein>
    <submittedName>
        <fullName evidence="2">Kinase-like protein</fullName>
    </submittedName>
</protein>
<evidence type="ECO:0000259" key="1">
    <source>
        <dbReference type="PROSITE" id="PS50011"/>
    </source>
</evidence>
<dbReference type="PANTHER" id="PTHR44167">
    <property type="entry name" value="OVARIAN-SPECIFIC SERINE/THREONINE-PROTEIN KINASE LOK-RELATED"/>
    <property type="match status" value="1"/>
</dbReference>
<dbReference type="Proteomes" id="UP000304928">
    <property type="component" value="Unassembled WGS sequence"/>
</dbReference>
<keyword evidence="2" id="KW-0808">Transferase</keyword>
<dbReference type="PROSITE" id="PS50011">
    <property type="entry name" value="PROTEIN_KINASE_DOM"/>
    <property type="match status" value="1"/>
</dbReference>
<dbReference type="GO" id="GO:0004672">
    <property type="term" value="F:protein kinase activity"/>
    <property type="evidence" value="ECO:0007669"/>
    <property type="project" value="InterPro"/>
</dbReference>
<evidence type="ECO:0000313" key="3">
    <source>
        <dbReference type="Proteomes" id="UP000304928"/>
    </source>
</evidence>
<dbReference type="Pfam" id="PF00069">
    <property type="entry name" value="Pkinase"/>
    <property type="match status" value="1"/>
</dbReference>
<dbReference type="InterPro" id="IPR011009">
    <property type="entry name" value="Kinase-like_dom_sf"/>
</dbReference>
<dbReference type="SMART" id="SM00220">
    <property type="entry name" value="S_TKc"/>
    <property type="match status" value="1"/>
</dbReference>
<feature type="domain" description="Protein kinase" evidence="1">
    <location>
        <begin position="1"/>
        <end position="268"/>
    </location>
</feature>
<gene>
    <name evidence="2" type="ORF">D6D15_06196</name>
</gene>
<dbReference type="Gene3D" id="1.10.510.10">
    <property type="entry name" value="Transferase(Phosphotransferase) domain 1"/>
    <property type="match status" value="1"/>
</dbReference>
<dbReference type="InterPro" id="IPR000719">
    <property type="entry name" value="Prot_kinase_dom"/>
</dbReference>
<name>A0A4S9B5P1_AURPU</name>